<keyword evidence="3" id="KW-1185">Reference proteome</keyword>
<feature type="region of interest" description="Disordered" evidence="1">
    <location>
        <begin position="107"/>
        <end position="141"/>
    </location>
</feature>
<dbReference type="AlphaFoldDB" id="A0AAD4H0F7"/>
<evidence type="ECO:0000313" key="3">
    <source>
        <dbReference type="Proteomes" id="UP001194580"/>
    </source>
</evidence>
<organism evidence="2 3">
    <name type="scientific">Linnemannia exigua</name>
    <dbReference type="NCBI Taxonomy" id="604196"/>
    <lineage>
        <taxon>Eukaryota</taxon>
        <taxon>Fungi</taxon>
        <taxon>Fungi incertae sedis</taxon>
        <taxon>Mucoromycota</taxon>
        <taxon>Mortierellomycotina</taxon>
        <taxon>Mortierellomycetes</taxon>
        <taxon>Mortierellales</taxon>
        <taxon>Mortierellaceae</taxon>
        <taxon>Linnemannia</taxon>
    </lineage>
</organism>
<feature type="compositionally biased region" description="Basic and acidic residues" evidence="1">
    <location>
        <begin position="107"/>
        <end position="139"/>
    </location>
</feature>
<sequence length="171" mass="19680">MILASIDTNFSLRVRELTEEVVGKGENRFLGHNGSYSDVQLMWSVGVASLSLKDVIMDDIVDLSDANFLLMKQRADDADNIEEWSETSTERNFEKWGYFDESDDKKVAEMAKEKEKEKESKEEGKEDGQKLKVMMKEPDGDSSDFGMVQALMKRYEILKRIEVIKRAAYEM</sequence>
<name>A0AAD4H0F7_9FUNG</name>
<protein>
    <submittedName>
        <fullName evidence="2">Uncharacterized protein</fullName>
    </submittedName>
</protein>
<evidence type="ECO:0000313" key="2">
    <source>
        <dbReference type="EMBL" id="KAG0257824.1"/>
    </source>
</evidence>
<proteinExistence type="predicted"/>
<accession>A0AAD4H0F7</accession>
<reference evidence="2" key="1">
    <citation type="journal article" date="2020" name="Fungal Divers.">
        <title>Resolving the Mortierellaceae phylogeny through synthesis of multi-gene phylogenetics and phylogenomics.</title>
        <authorList>
            <person name="Vandepol N."/>
            <person name="Liber J."/>
            <person name="Desiro A."/>
            <person name="Na H."/>
            <person name="Kennedy M."/>
            <person name="Barry K."/>
            <person name="Grigoriev I.V."/>
            <person name="Miller A.N."/>
            <person name="O'Donnell K."/>
            <person name="Stajich J.E."/>
            <person name="Bonito G."/>
        </authorList>
    </citation>
    <scope>NUCLEOTIDE SEQUENCE</scope>
    <source>
        <strain evidence="2">NRRL 28262</strain>
    </source>
</reference>
<dbReference type="EMBL" id="JAAAIL010002370">
    <property type="protein sequence ID" value="KAG0257824.1"/>
    <property type="molecule type" value="Genomic_DNA"/>
</dbReference>
<dbReference type="Proteomes" id="UP001194580">
    <property type="component" value="Unassembled WGS sequence"/>
</dbReference>
<comment type="caution">
    <text evidence="2">The sequence shown here is derived from an EMBL/GenBank/DDBJ whole genome shotgun (WGS) entry which is preliminary data.</text>
</comment>
<gene>
    <name evidence="2" type="ORF">BGZ95_005133</name>
</gene>
<evidence type="ECO:0000256" key="1">
    <source>
        <dbReference type="SAM" id="MobiDB-lite"/>
    </source>
</evidence>